<evidence type="ECO:0000256" key="2">
    <source>
        <dbReference type="ARBA" id="ARBA00022692"/>
    </source>
</evidence>
<reference evidence="6" key="1">
    <citation type="submission" date="2022-12" db="EMBL/GenBank/DDBJ databases">
        <title>Genome assemblies of Blomia tropicalis.</title>
        <authorList>
            <person name="Cui Y."/>
        </authorList>
    </citation>
    <scope>NUCLEOTIDE SEQUENCE</scope>
    <source>
        <tissue evidence="6">Adult mites</tissue>
    </source>
</reference>
<name>A0A9Q0MHY0_BLOTA</name>
<protein>
    <recommendedName>
        <fullName evidence="5">Fatty acid hydroxylase domain-containing protein</fullName>
    </recommendedName>
</protein>
<evidence type="ECO:0000313" key="6">
    <source>
        <dbReference type="EMBL" id="KAJ6224772.1"/>
    </source>
</evidence>
<evidence type="ECO:0000256" key="4">
    <source>
        <dbReference type="ARBA" id="ARBA00023136"/>
    </source>
</evidence>
<keyword evidence="2" id="KW-0812">Transmembrane</keyword>
<dbReference type="GO" id="GO:0016491">
    <property type="term" value="F:oxidoreductase activity"/>
    <property type="evidence" value="ECO:0007669"/>
    <property type="project" value="InterPro"/>
</dbReference>
<evidence type="ECO:0000313" key="7">
    <source>
        <dbReference type="Proteomes" id="UP001142055"/>
    </source>
</evidence>
<proteinExistence type="predicted"/>
<dbReference type="PANTHER" id="PTHR11863">
    <property type="entry name" value="STEROL DESATURASE"/>
    <property type="match status" value="1"/>
</dbReference>
<evidence type="ECO:0000259" key="5">
    <source>
        <dbReference type="Pfam" id="PF04116"/>
    </source>
</evidence>
<keyword evidence="7" id="KW-1185">Reference proteome</keyword>
<dbReference type="InterPro" id="IPR006694">
    <property type="entry name" value="Fatty_acid_hydroxylase"/>
</dbReference>
<organism evidence="6 7">
    <name type="scientific">Blomia tropicalis</name>
    <name type="common">Mite</name>
    <dbReference type="NCBI Taxonomy" id="40697"/>
    <lineage>
        <taxon>Eukaryota</taxon>
        <taxon>Metazoa</taxon>
        <taxon>Ecdysozoa</taxon>
        <taxon>Arthropoda</taxon>
        <taxon>Chelicerata</taxon>
        <taxon>Arachnida</taxon>
        <taxon>Acari</taxon>
        <taxon>Acariformes</taxon>
        <taxon>Sarcoptiformes</taxon>
        <taxon>Astigmata</taxon>
        <taxon>Glycyphagoidea</taxon>
        <taxon>Echimyopodidae</taxon>
        <taxon>Blomia</taxon>
    </lineage>
</organism>
<keyword evidence="3" id="KW-1133">Transmembrane helix</keyword>
<comment type="caution">
    <text evidence="6">The sequence shown here is derived from an EMBL/GenBank/DDBJ whole genome shotgun (WGS) entry which is preliminary data.</text>
</comment>
<evidence type="ECO:0000256" key="3">
    <source>
        <dbReference type="ARBA" id="ARBA00022989"/>
    </source>
</evidence>
<dbReference type="Pfam" id="PF04116">
    <property type="entry name" value="FA_hydroxylase"/>
    <property type="match status" value="1"/>
</dbReference>
<dbReference type="Proteomes" id="UP001142055">
    <property type="component" value="Chromosome 1"/>
</dbReference>
<dbReference type="GO" id="GO:0005506">
    <property type="term" value="F:iron ion binding"/>
    <property type="evidence" value="ECO:0007669"/>
    <property type="project" value="InterPro"/>
</dbReference>
<sequence length="318" mass="37251">MIDHLHNLASVFAFANQIGGVIHGRIQYAFDWYMDIFGKSTMLSDTVGAMCLTTTCFWLIGSLYTILDLTHWPNCLFQYKTQDKNVTVGEVLRTAKLSLFNQLTTQFLTSIGYHFLIEWRGMDNSPLVPPVATILTHLLVFAFIQETSFYYLHRLLHQGRFYRSIHKIHHYWQAPIAIAAIYCHPIEHFLANLLPVLLGPLVMGSHRSIISIWLIIVHIVTLNDHSGYHFPLMPSPEFHDYHHLKYVMLYYTFLPYYRSHSQLCFDYFRFNQNFGRMGILDYFHGTSDNYLKSKYCKRDRLLLSITPIRTLVPDKDNE</sequence>
<dbReference type="GO" id="GO:0008610">
    <property type="term" value="P:lipid biosynthetic process"/>
    <property type="evidence" value="ECO:0007669"/>
    <property type="project" value="InterPro"/>
</dbReference>
<gene>
    <name evidence="6" type="ORF">RDWZM_003317</name>
</gene>
<dbReference type="OMA" id="WCAFTGN"/>
<dbReference type="AlphaFoldDB" id="A0A9Q0MHY0"/>
<comment type="subcellular location">
    <subcellularLocation>
        <location evidence="1">Membrane</location>
    </subcellularLocation>
</comment>
<accession>A0A9Q0MHY0</accession>
<evidence type="ECO:0000256" key="1">
    <source>
        <dbReference type="ARBA" id="ARBA00004370"/>
    </source>
</evidence>
<keyword evidence="4" id="KW-0472">Membrane</keyword>
<dbReference type="EMBL" id="JAPWDV010000001">
    <property type="protein sequence ID" value="KAJ6224772.1"/>
    <property type="molecule type" value="Genomic_DNA"/>
</dbReference>
<dbReference type="GO" id="GO:0016020">
    <property type="term" value="C:membrane"/>
    <property type="evidence" value="ECO:0007669"/>
    <property type="project" value="UniProtKB-SubCell"/>
</dbReference>
<feature type="domain" description="Fatty acid hydroxylase" evidence="5">
    <location>
        <begin position="139"/>
        <end position="249"/>
    </location>
</feature>
<dbReference type="InterPro" id="IPR050307">
    <property type="entry name" value="Sterol_Desaturase_Related"/>
</dbReference>